<reference evidence="1 2" key="1">
    <citation type="submission" date="2016-06" db="EMBL/GenBank/DDBJ databases">
        <authorList>
            <person name="Sutton G."/>
            <person name="Brinkac L."/>
            <person name="Sanka R."/>
            <person name="Adams M."/>
            <person name="Lau E."/>
            <person name="Sam S."/>
            <person name="Sreng N."/>
            <person name="Him V."/>
            <person name="Kerleguer A."/>
            <person name="Cheng S."/>
        </authorList>
    </citation>
    <scope>NUCLEOTIDE SEQUENCE [LARGE SCALE GENOMIC DNA]</scope>
    <source>
        <strain evidence="1 2">E2978</strain>
    </source>
</reference>
<comment type="caution">
    <text evidence="1">The sequence shown here is derived from an EMBL/GenBank/DDBJ whole genome shotgun (WGS) entry which is preliminary data.</text>
</comment>
<dbReference type="Gene3D" id="6.10.140.2080">
    <property type="match status" value="1"/>
</dbReference>
<dbReference type="Proteomes" id="UP000092086">
    <property type="component" value="Unassembled WGS sequence"/>
</dbReference>
<sequence>MNRFLSSVVSWLRAGYPEGIPATDTFAVLALLTRRLSNDEVVAVAHELTQRGDFDDIDIGVAITQITDELPSPDDVERVRTRLAAKGWPLDEPHDDGARP</sequence>
<proteinExistence type="predicted"/>
<name>A0ABD6NVQ3_9MYCO</name>
<accession>A0ABD6NVQ3</accession>
<gene>
    <name evidence="1" type="ORF">A5672_02305</name>
</gene>
<dbReference type="RefSeq" id="WP_067324418.1">
    <property type="nucleotide sequence ID" value="NZ_LZIT01000295.1"/>
</dbReference>
<evidence type="ECO:0008006" key="3">
    <source>
        <dbReference type="Google" id="ProtNLM"/>
    </source>
</evidence>
<dbReference type="EMBL" id="LZIT01000295">
    <property type="protein sequence ID" value="OBG30426.1"/>
    <property type="molecule type" value="Genomic_DNA"/>
</dbReference>
<dbReference type="InterPro" id="IPR021784">
    <property type="entry name" value="DUF3349"/>
</dbReference>
<evidence type="ECO:0000313" key="2">
    <source>
        <dbReference type="Proteomes" id="UP000092086"/>
    </source>
</evidence>
<dbReference type="AlphaFoldDB" id="A0ABD6NVQ3"/>
<evidence type="ECO:0000313" key="1">
    <source>
        <dbReference type="EMBL" id="OBG30426.1"/>
    </source>
</evidence>
<organism evidence="1 2">
    <name type="scientific">Mycobacterium alsense</name>
    <dbReference type="NCBI Taxonomy" id="324058"/>
    <lineage>
        <taxon>Bacteria</taxon>
        <taxon>Bacillati</taxon>
        <taxon>Actinomycetota</taxon>
        <taxon>Actinomycetes</taxon>
        <taxon>Mycobacteriales</taxon>
        <taxon>Mycobacteriaceae</taxon>
        <taxon>Mycobacterium</taxon>
    </lineage>
</organism>
<protein>
    <recommendedName>
        <fullName evidence="3">DUF3349 domain-containing protein</fullName>
    </recommendedName>
</protein>
<dbReference type="Gene3D" id="1.10.10.2390">
    <property type="match status" value="1"/>
</dbReference>
<dbReference type="Pfam" id="PF11829">
    <property type="entry name" value="DUF3349"/>
    <property type="match status" value="1"/>
</dbReference>